<dbReference type="GO" id="GO:0035861">
    <property type="term" value="C:site of double-strand break"/>
    <property type="evidence" value="ECO:0007669"/>
    <property type="project" value="TreeGrafter"/>
</dbReference>
<reference evidence="2" key="2">
    <citation type="submission" date="2025-08" db="UniProtKB">
        <authorList>
            <consortium name="Ensembl"/>
        </authorList>
    </citation>
    <scope>IDENTIFICATION</scope>
</reference>
<dbReference type="InterPro" id="IPR042479">
    <property type="entry name" value="Slf1"/>
</dbReference>
<evidence type="ECO:0000313" key="3">
    <source>
        <dbReference type="Proteomes" id="UP000265100"/>
    </source>
</evidence>
<keyword evidence="3" id="KW-1185">Reference proteome</keyword>
<dbReference type="Ensembl" id="ENSACLT00000070249.1">
    <property type="protein sequence ID" value="ENSACLP00000066561.1"/>
    <property type="gene ID" value="ENSACLG00000006389.2"/>
</dbReference>
<dbReference type="GO" id="GO:2000781">
    <property type="term" value="P:positive regulation of double-strand break repair"/>
    <property type="evidence" value="ECO:0007669"/>
    <property type="project" value="InterPro"/>
</dbReference>
<evidence type="ECO:0000313" key="2">
    <source>
        <dbReference type="Ensembl" id="ENSACLP00000066561.1"/>
    </source>
</evidence>
<evidence type="ECO:0008006" key="4">
    <source>
        <dbReference type="Google" id="ProtNLM"/>
    </source>
</evidence>
<dbReference type="GO" id="GO:0006974">
    <property type="term" value="P:DNA damage response"/>
    <property type="evidence" value="ECO:0007669"/>
    <property type="project" value="TreeGrafter"/>
</dbReference>
<dbReference type="PANTHER" id="PTHR46677">
    <property type="entry name" value="SMC5-SMC6 COMPLEX LOCALIZATION FACTOR PROTEIN 1"/>
    <property type="match status" value="1"/>
</dbReference>
<proteinExistence type="predicted"/>
<dbReference type="GO" id="GO:1990166">
    <property type="term" value="P:protein localization to site of double-strand break"/>
    <property type="evidence" value="ECO:0007669"/>
    <property type="project" value="TreeGrafter"/>
</dbReference>
<organism evidence="2 3">
    <name type="scientific">Astatotilapia calliptera</name>
    <name type="common">Eastern happy</name>
    <name type="synonym">Chromis callipterus</name>
    <dbReference type="NCBI Taxonomy" id="8154"/>
    <lineage>
        <taxon>Eukaryota</taxon>
        <taxon>Metazoa</taxon>
        <taxon>Chordata</taxon>
        <taxon>Craniata</taxon>
        <taxon>Vertebrata</taxon>
        <taxon>Euteleostomi</taxon>
        <taxon>Actinopterygii</taxon>
        <taxon>Neopterygii</taxon>
        <taxon>Teleostei</taxon>
        <taxon>Neoteleostei</taxon>
        <taxon>Acanthomorphata</taxon>
        <taxon>Ovalentaria</taxon>
        <taxon>Cichlomorphae</taxon>
        <taxon>Cichliformes</taxon>
        <taxon>Cichlidae</taxon>
        <taxon>African cichlids</taxon>
        <taxon>Pseudocrenilabrinae</taxon>
        <taxon>Haplochromini</taxon>
        <taxon>Astatotilapia</taxon>
    </lineage>
</organism>
<dbReference type="InterPro" id="IPR036770">
    <property type="entry name" value="Ankyrin_rpt-contain_sf"/>
</dbReference>
<dbReference type="GeneTree" id="ENSGT00940000158953"/>
<name>A0AAX7UNT7_ASTCA</name>
<dbReference type="Pfam" id="PF12796">
    <property type="entry name" value="Ank_2"/>
    <property type="match status" value="1"/>
</dbReference>
<dbReference type="GO" id="GO:0005634">
    <property type="term" value="C:nucleus"/>
    <property type="evidence" value="ECO:0007669"/>
    <property type="project" value="TreeGrafter"/>
</dbReference>
<dbReference type="PROSITE" id="PS50297">
    <property type="entry name" value="ANK_REP_REGION"/>
    <property type="match status" value="3"/>
</dbReference>
<dbReference type="SUPFAM" id="SSF48403">
    <property type="entry name" value="Ankyrin repeat"/>
    <property type="match status" value="1"/>
</dbReference>
<dbReference type="SMART" id="SM00248">
    <property type="entry name" value="ANK"/>
    <property type="match status" value="3"/>
</dbReference>
<feature type="repeat" description="ANK" evidence="1">
    <location>
        <begin position="215"/>
        <end position="238"/>
    </location>
</feature>
<accession>A0AAX7UNT7</accession>
<dbReference type="AlphaFoldDB" id="A0AAX7UNT7"/>
<dbReference type="InterPro" id="IPR002110">
    <property type="entry name" value="Ankyrin_rpt"/>
</dbReference>
<reference evidence="2" key="3">
    <citation type="submission" date="2025-09" db="UniProtKB">
        <authorList>
            <consortium name="Ensembl"/>
        </authorList>
    </citation>
    <scope>IDENTIFICATION</scope>
</reference>
<evidence type="ECO:0000256" key="1">
    <source>
        <dbReference type="PROSITE-ProRule" id="PRU00023"/>
    </source>
</evidence>
<protein>
    <recommendedName>
        <fullName evidence="4">Ankyrin repeat domain 32</fullName>
    </recommendedName>
</protein>
<keyword evidence="1" id="KW-0040">ANK repeat</keyword>
<dbReference type="PANTHER" id="PTHR46677:SF1">
    <property type="entry name" value="SMC5-SMC6 COMPLEX LOCALIZATION FACTOR PROTEIN 1"/>
    <property type="match status" value="1"/>
</dbReference>
<dbReference type="PROSITE" id="PS50088">
    <property type="entry name" value="ANK_REPEAT"/>
    <property type="match status" value="3"/>
</dbReference>
<dbReference type="Gene3D" id="1.25.40.20">
    <property type="entry name" value="Ankyrin repeat-containing domain"/>
    <property type="match status" value="1"/>
</dbReference>
<reference evidence="2" key="1">
    <citation type="submission" date="2018-05" db="EMBL/GenBank/DDBJ databases">
        <authorList>
            <person name="Datahose"/>
        </authorList>
    </citation>
    <scope>NUCLEOTIDE SEQUENCE</scope>
</reference>
<sequence>RDEKQKLHLADTLLDFLSVLVEFWCQVRSTRLKLMVADAIFRNLCCRNGCTMGDEPLSLKKMVRFLFPCFPVLYSLFRLAKQVKMNRSFEKCERKGTKEHLVKGEVCGGEEQRCMNGLRESWRQTNRGQTELACDGSCPGLILSVCAGETLLHRACKRNQVETVLQILVLPGIDINVKDHAGWTPLHEACNHGSTECVEALLHHHPSPVLNNQVDGVSPLHDALLNGHMDIAKMLLEHAELMLCIELACLCLSLCSHNSSKAFA</sequence>
<dbReference type="Proteomes" id="UP000265100">
    <property type="component" value="Chromosome 12"/>
</dbReference>
<feature type="repeat" description="ANK" evidence="1">
    <location>
        <begin position="181"/>
        <end position="213"/>
    </location>
</feature>
<gene>
    <name evidence="2" type="primary">SLF1</name>
</gene>
<feature type="repeat" description="ANK" evidence="1">
    <location>
        <begin position="147"/>
        <end position="180"/>
    </location>
</feature>